<reference evidence="1 2" key="1">
    <citation type="journal article" date="2015" name="Proc. Natl. Acad. Sci. U.S.A.">
        <title>The resurrection genome of Boea hygrometrica: A blueprint for survival of dehydration.</title>
        <authorList>
            <person name="Xiao L."/>
            <person name="Yang G."/>
            <person name="Zhang L."/>
            <person name="Yang X."/>
            <person name="Zhao S."/>
            <person name="Ji Z."/>
            <person name="Zhou Q."/>
            <person name="Hu M."/>
            <person name="Wang Y."/>
            <person name="Chen M."/>
            <person name="Xu Y."/>
            <person name="Jin H."/>
            <person name="Xiao X."/>
            <person name="Hu G."/>
            <person name="Bao F."/>
            <person name="Hu Y."/>
            <person name="Wan P."/>
            <person name="Li L."/>
            <person name="Deng X."/>
            <person name="Kuang T."/>
            <person name="Xiang C."/>
            <person name="Zhu J.K."/>
            <person name="Oliver M.J."/>
            <person name="He Y."/>
        </authorList>
    </citation>
    <scope>NUCLEOTIDE SEQUENCE [LARGE SCALE GENOMIC DNA]</scope>
    <source>
        <strain evidence="2">cv. XS01</strain>
    </source>
</reference>
<organism evidence="1 2">
    <name type="scientific">Dorcoceras hygrometricum</name>
    <dbReference type="NCBI Taxonomy" id="472368"/>
    <lineage>
        <taxon>Eukaryota</taxon>
        <taxon>Viridiplantae</taxon>
        <taxon>Streptophyta</taxon>
        <taxon>Embryophyta</taxon>
        <taxon>Tracheophyta</taxon>
        <taxon>Spermatophyta</taxon>
        <taxon>Magnoliopsida</taxon>
        <taxon>eudicotyledons</taxon>
        <taxon>Gunneridae</taxon>
        <taxon>Pentapetalae</taxon>
        <taxon>asterids</taxon>
        <taxon>lamiids</taxon>
        <taxon>Lamiales</taxon>
        <taxon>Gesneriaceae</taxon>
        <taxon>Didymocarpoideae</taxon>
        <taxon>Trichosporeae</taxon>
        <taxon>Loxocarpinae</taxon>
        <taxon>Dorcoceras</taxon>
    </lineage>
</organism>
<evidence type="ECO:0000313" key="2">
    <source>
        <dbReference type="Proteomes" id="UP000250235"/>
    </source>
</evidence>
<protein>
    <submittedName>
        <fullName evidence="1">Uncharacterized protein</fullName>
    </submittedName>
</protein>
<proteinExistence type="predicted"/>
<evidence type="ECO:0000313" key="1">
    <source>
        <dbReference type="EMBL" id="KZV34679.1"/>
    </source>
</evidence>
<dbReference type="EMBL" id="KV005018">
    <property type="protein sequence ID" value="KZV34679.1"/>
    <property type="molecule type" value="Genomic_DNA"/>
</dbReference>
<gene>
    <name evidence="1" type="ORF">F511_21794</name>
</gene>
<dbReference type="AlphaFoldDB" id="A0A2Z7BMR0"/>
<name>A0A2Z7BMR0_9LAMI</name>
<keyword evidence="2" id="KW-1185">Reference proteome</keyword>
<accession>A0A2Z7BMR0</accession>
<dbReference type="Proteomes" id="UP000250235">
    <property type="component" value="Unassembled WGS sequence"/>
</dbReference>
<sequence length="71" mass="8090">MDQLRDDQLKGNQLRGRRSKIELKEQIKARVSRNRKDSDLNSLEQISSGSIGSEQVILDEQSSLNMSLCKD</sequence>